<proteinExistence type="predicted"/>
<keyword evidence="2" id="KW-1185">Reference proteome</keyword>
<evidence type="ECO:0000313" key="1">
    <source>
        <dbReference type="EMBL" id="KAK7859048.1"/>
    </source>
</evidence>
<dbReference type="EMBL" id="PKMF04000015">
    <property type="protein sequence ID" value="KAK7859048.1"/>
    <property type="molecule type" value="Genomic_DNA"/>
</dbReference>
<gene>
    <name evidence="1" type="ORF">CFP56_008701</name>
</gene>
<accession>A0AAW0M8A2</accession>
<organism evidence="1 2">
    <name type="scientific">Quercus suber</name>
    <name type="common">Cork oak</name>
    <dbReference type="NCBI Taxonomy" id="58331"/>
    <lineage>
        <taxon>Eukaryota</taxon>
        <taxon>Viridiplantae</taxon>
        <taxon>Streptophyta</taxon>
        <taxon>Embryophyta</taxon>
        <taxon>Tracheophyta</taxon>
        <taxon>Spermatophyta</taxon>
        <taxon>Magnoliopsida</taxon>
        <taxon>eudicotyledons</taxon>
        <taxon>Gunneridae</taxon>
        <taxon>Pentapetalae</taxon>
        <taxon>rosids</taxon>
        <taxon>fabids</taxon>
        <taxon>Fagales</taxon>
        <taxon>Fagaceae</taxon>
        <taxon>Quercus</taxon>
    </lineage>
</organism>
<comment type="caution">
    <text evidence="1">The sequence shown here is derived from an EMBL/GenBank/DDBJ whole genome shotgun (WGS) entry which is preliminary data.</text>
</comment>
<reference evidence="1 2" key="1">
    <citation type="journal article" date="2018" name="Sci. Data">
        <title>The draft genome sequence of cork oak.</title>
        <authorList>
            <person name="Ramos A.M."/>
            <person name="Usie A."/>
            <person name="Barbosa P."/>
            <person name="Barros P.M."/>
            <person name="Capote T."/>
            <person name="Chaves I."/>
            <person name="Simoes F."/>
            <person name="Abreu I."/>
            <person name="Carrasquinho I."/>
            <person name="Faro C."/>
            <person name="Guimaraes J.B."/>
            <person name="Mendonca D."/>
            <person name="Nobrega F."/>
            <person name="Rodrigues L."/>
            <person name="Saibo N.J.M."/>
            <person name="Varela M.C."/>
            <person name="Egas C."/>
            <person name="Matos J."/>
            <person name="Miguel C.M."/>
            <person name="Oliveira M.M."/>
            <person name="Ricardo C.P."/>
            <person name="Goncalves S."/>
        </authorList>
    </citation>
    <scope>NUCLEOTIDE SEQUENCE [LARGE SCALE GENOMIC DNA]</scope>
    <source>
        <strain evidence="2">cv. HL8</strain>
    </source>
</reference>
<dbReference type="AlphaFoldDB" id="A0AAW0M8A2"/>
<dbReference type="Proteomes" id="UP000237347">
    <property type="component" value="Unassembled WGS sequence"/>
</dbReference>
<sequence length="91" mass="11095">MRGAWKHTEAAASHDPKRGLQKLQLKVYLPLEMYRIHYNNSKKLMYKQVLCPRERIGKQIFFGYIMFKLWWIDIEPSSFLYSQCRVLFFVY</sequence>
<protein>
    <submittedName>
        <fullName evidence="1">Uncharacterized protein</fullName>
    </submittedName>
</protein>
<evidence type="ECO:0000313" key="2">
    <source>
        <dbReference type="Proteomes" id="UP000237347"/>
    </source>
</evidence>
<name>A0AAW0M8A2_QUESU</name>